<dbReference type="GO" id="GO:0008444">
    <property type="term" value="F:CDP-diacylglycerol-glycerol-3-phosphate 3-phosphatidyltransferase activity"/>
    <property type="evidence" value="ECO:0007669"/>
    <property type="project" value="InterPro"/>
</dbReference>
<dbReference type="OrthoDB" id="8543662at2"/>
<dbReference type="GO" id="GO:0005829">
    <property type="term" value="C:cytosol"/>
    <property type="evidence" value="ECO:0007669"/>
    <property type="project" value="TreeGrafter"/>
</dbReference>
<dbReference type="Gene3D" id="3.30.870.10">
    <property type="entry name" value="Endonuclease Chain A"/>
    <property type="match status" value="2"/>
</dbReference>
<dbReference type="EMBL" id="CP020465">
    <property type="protein sequence ID" value="ASP47507.1"/>
    <property type="molecule type" value="Genomic_DNA"/>
</dbReference>
<dbReference type="InterPro" id="IPR016270">
    <property type="entry name" value="PGS1"/>
</dbReference>
<comment type="similarity">
    <text evidence="1">Belongs to the CDP-alcohol phosphatidyltransferase class-II family.</text>
</comment>
<reference evidence="9 10" key="1">
    <citation type="submission" date="2017-08" db="EMBL/GenBank/DDBJ databases">
        <title>Complete genome of Colwellia sp. NB097-1, a psychrophile bacterium ioslated from Bering Sea.</title>
        <authorList>
            <person name="Chen X."/>
        </authorList>
    </citation>
    <scope>NUCLEOTIDE SEQUENCE [LARGE SCALE GENOMIC DNA]</scope>
    <source>
        <strain evidence="9 10">NB097-1</strain>
    </source>
</reference>
<dbReference type="GO" id="GO:0032049">
    <property type="term" value="P:cardiolipin biosynthetic process"/>
    <property type="evidence" value="ECO:0007669"/>
    <property type="project" value="InterPro"/>
</dbReference>
<name>A0A222G6H7_9GAMM</name>
<dbReference type="NCBIfam" id="NF006946">
    <property type="entry name" value="PRK09428.1"/>
    <property type="match status" value="1"/>
</dbReference>
<keyword evidence="4" id="KW-0677">Repeat</keyword>
<sequence length="443" mass="50614">MVTVNSTAGIAAADIDIAHSAADFKQLLLAEISQAKSRIYISALYIQDDAAGREILAALYQAKQKIPTLDICLFVDFHRAQRGLIGDKLSGGNRDLYLALEQQHQVSINIYGVPVKRKELLGVLHLKGMVIDNVLLYTGASINDVYLQQTGRYRLDRYYRLNNQALADNFCQYLQRYFIDSNLAPLLNQGELPDNKVIKRNILRLTRLLKSSKYRPFSANKIGTESTNIQASMFVGCGRRGNQLNRVIRDLVRSSRNTLVIFTPYFNLPKPLLRDVDAALKRGVKVILTVGDKKANDFYNADEATFSTVEIVPYIYERLLASFLAKRQKYLDNGTLSLRLWQHDNNSFHLKGMVVDERYHLLTGSNLNPRAWALDLENGILLDDEKGEIADKFAEEFKRITQNTKIIRQSSEIESVQNYPEKPRKLLKRLRMTQVDRLLKRFL</sequence>
<evidence type="ECO:0000256" key="1">
    <source>
        <dbReference type="ARBA" id="ARBA00010682"/>
    </source>
</evidence>
<evidence type="ECO:0000313" key="9">
    <source>
        <dbReference type="EMBL" id="ASP47507.1"/>
    </source>
</evidence>
<dbReference type="KEGG" id="cber:B5D82_06925"/>
<dbReference type="PANTHER" id="PTHR12586:SF1">
    <property type="entry name" value="CDP-DIACYLGLYCEROL--GLYCEROL-3-PHOSPHATE 3-PHOSPHATIDYLTRANSFERASE, MITOCHONDRIAL"/>
    <property type="match status" value="1"/>
</dbReference>
<organism evidence="9 10">
    <name type="scientific">Cognaticolwellia beringensis</name>
    <dbReference type="NCBI Taxonomy" id="1967665"/>
    <lineage>
        <taxon>Bacteria</taxon>
        <taxon>Pseudomonadati</taxon>
        <taxon>Pseudomonadota</taxon>
        <taxon>Gammaproteobacteria</taxon>
        <taxon>Alteromonadales</taxon>
        <taxon>Colwelliaceae</taxon>
        <taxon>Cognaticolwellia</taxon>
    </lineage>
</organism>
<evidence type="ECO:0000256" key="2">
    <source>
        <dbReference type="ARBA" id="ARBA00022516"/>
    </source>
</evidence>
<dbReference type="PIRSF" id="PIRSF000850">
    <property type="entry name" value="Phospholipase_D_PSS"/>
    <property type="match status" value="1"/>
</dbReference>
<evidence type="ECO:0000256" key="6">
    <source>
        <dbReference type="ARBA" id="ARBA00023209"/>
    </source>
</evidence>
<keyword evidence="6" id="KW-0594">Phospholipid biosynthesis</keyword>
<evidence type="ECO:0000256" key="7">
    <source>
        <dbReference type="ARBA" id="ARBA00023264"/>
    </source>
</evidence>
<keyword evidence="5" id="KW-0443">Lipid metabolism</keyword>
<dbReference type="SMART" id="SM00155">
    <property type="entry name" value="PLDc"/>
    <property type="match status" value="2"/>
</dbReference>
<evidence type="ECO:0000256" key="4">
    <source>
        <dbReference type="ARBA" id="ARBA00022737"/>
    </source>
</evidence>
<dbReference type="InterPro" id="IPR025202">
    <property type="entry name" value="PLD-like_dom"/>
</dbReference>
<keyword evidence="10" id="KW-1185">Reference proteome</keyword>
<dbReference type="PROSITE" id="PS50035">
    <property type="entry name" value="PLD"/>
    <property type="match status" value="1"/>
</dbReference>
<gene>
    <name evidence="9" type="ORF">B5D82_06925</name>
</gene>
<evidence type="ECO:0000259" key="8">
    <source>
        <dbReference type="PROSITE" id="PS50035"/>
    </source>
</evidence>
<dbReference type="SUPFAM" id="SSF56024">
    <property type="entry name" value="Phospholipase D/nuclease"/>
    <property type="match status" value="2"/>
</dbReference>
<proteinExistence type="inferred from homology"/>
<dbReference type="PANTHER" id="PTHR12586">
    <property type="entry name" value="CDP-DIACYLGLYCEROL--SERINE O-PHOSPHATIDYLTRANSFERASE"/>
    <property type="match status" value="1"/>
</dbReference>
<accession>A0A222G6H7</accession>
<dbReference type="Proteomes" id="UP000202259">
    <property type="component" value="Chromosome"/>
</dbReference>
<feature type="domain" description="PLD phosphodiesterase" evidence="8">
    <location>
        <begin position="344"/>
        <end position="371"/>
    </location>
</feature>
<dbReference type="RefSeq" id="WP_081150207.1">
    <property type="nucleotide sequence ID" value="NZ_CP020465.1"/>
</dbReference>
<dbReference type="AlphaFoldDB" id="A0A222G6H7"/>
<keyword evidence="2" id="KW-0444">Lipid biosynthesis</keyword>
<keyword evidence="7" id="KW-1208">Phospholipid metabolism</keyword>
<evidence type="ECO:0000256" key="5">
    <source>
        <dbReference type="ARBA" id="ARBA00023098"/>
    </source>
</evidence>
<dbReference type="Pfam" id="PF13091">
    <property type="entry name" value="PLDc_2"/>
    <property type="match status" value="1"/>
</dbReference>
<keyword evidence="3" id="KW-0808">Transferase</keyword>
<dbReference type="InterPro" id="IPR001736">
    <property type="entry name" value="PLipase_D/transphosphatidylase"/>
</dbReference>
<evidence type="ECO:0000313" key="10">
    <source>
        <dbReference type="Proteomes" id="UP000202259"/>
    </source>
</evidence>
<protein>
    <submittedName>
        <fullName evidence="9">Phosphatidylserine synthase</fullName>
    </submittedName>
</protein>
<dbReference type="GO" id="GO:0003882">
    <property type="term" value="F:CDP-diacylglycerol-serine O-phosphatidyltransferase activity"/>
    <property type="evidence" value="ECO:0007669"/>
    <property type="project" value="TreeGrafter"/>
</dbReference>
<evidence type="ECO:0000256" key="3">
    <source>
        <dbReference type="ARBA" id="ARBA00022679"/>
    </source>
</evidence>